<name>A0A645JKZ0_9ZZZZ</name>
<dbReference type="AlphaFoldDB" id="A0A645JKZ0"/>
<comment type="caution">
    <text evidence="1">The sequence shown here is derived from an EMBL/GenBank/DDBJ whole genome shotgun (WGS) entry which is preliminary data.</text>
</comment>
<organism evidence="1">
    <name type="scientific">bioreactor metagenome</name>
    <dbReference type="NCBI Taxonomy" id="1076179"/>
    <lineage>
        <taxon>unclassified sequences</taxon>
        <taxon>metagenomes</taxon>
        <taxon>ecological metagenomes</taxon>
    </lineage>
</organism>
<gene>
    <name evidence="1" type="ORF">SDC9_211689</name>
</gene>
<sequence length="80" mass="8575">MHGAGAAKGYQNKLPGVDPFSYRQLTDGISHFGVGNFANPFRRFFGSHIQSAGDGIHRSDGGIFIQFHLAAQKTVGIDSP</sequence>
<dbReference type="EMBL" id="VSSQ01144063">
    <property type="protein sequence ID" value="MPN63922.1"/>
    <property type="molecule type" value="Genomic_DNA"/>
</dbReference>
<accession>A0A645JKZ0</accession>
<evidence type="ECO:0000313" key="1">
    <source>
        <dbReference type="EMBL" id="MPN63922.1"/>
    </source>
</evidence>
<reference evidence="1" key="1">
    <citation type="submission" date="2019-08" db="EMBL/GenBank/DDBJ databases">
        <authorList>
            <person name="Kucharzyk K."/>
            <person name="Murdoch R.W."/>
            <person name="Higgins S."/>
            <person name="Loffler F."/>
        </authorList>
    </citation>
    <scope>NUCLEOTIDE SEQUENCE</scope>
</reference>
<protein>
    <submittedName>
        <fullName evidence="1">Uncharacterized protein</fullName>
    </submittedName>
</protein>
<proteinExistence type="predicted"/>